<sequence length="83" mass="9438">MSEQNFFEGMRNLMHAGASAIFEVLAMYVLGPLLIFSVIAWFIKLRGKVFMLGLVLVILLSLYAFFAYGLWSILEVYNQKVSP</sequence>
<evidence type="ECO:0000256" key="1">
    <source>
        <dbReference type="SAM" id="Phobius"/>
    </source>
</evidence>
<organism evidence="2 3">
    <name type="scientific">Brevibacillus brevis</name>
    <name type="common">Bacillus brevis</name>
    <dbReference type="NCBI Taxonomy" id="1393"/>
    <lineage>
        <taxon>Bacteria</taxon>
        <taxon>Bacillati</taxon>
        <taxon>Bacillota</taxon>
        <taxon>Bacilli</taxon>
        <taxon>Bacillales</taxon>
        <taxon>Paenibacillaceae</taxon>
        <taxon>Brevibacillus</taxon>
    </lineage>
</organism>
<evidence type="ECO:0000313" key="2">
    <source>
        <dbReference type="EMBL" id="AWX56899.1"/>
    </source>
</evidence>
<proteinExistence type="predicted"/>
<dbReference type="EMBL" id="CP030117">
    <property type="protein sequence ID" value="AWX56899.1"/>
    <property type="molecule type" value="Genomic_DNA"/>
</dbReference>
<dbReference type="Proteomes" id="UP000036061">
    <property type="component" value="Chromosome"/>
</dbReference>
<reference evidence="2 3" key="1">
    <citation type="journal article" date="2015" name="Genome Announc.">
        <title>Draft Genome Sequence of Brevibacillus brevis DZQ7, a Plant Growth-Promoting Rhizobacterium with Broad-Spectrum Antimicrobial Activity.</title>
        <authorList>
            <person name="Hou Q."/>
            <person name="Wang C."/>
            <person name="Hou X."/>
            <person name="Xia Z."/>
            <person name="Ye J."/>
            <person name="Liu K."/>
            <person name="Liu H."/>
            <person name="Wang J."/>
            <person name="Guo H."/>
            <person name="Yu X."/>
            <person name="Yang Y."/>
            <person name="Du B."/>
            <person name="Ding Y."/>
        </authorList>
    </citation>
    <scope>NUCLEOTIDE SEQUENCE [LARGE SCALE GENOMIC DNA]</scope>
    <source>
        <strain evidence="2 3">DZQ7</strain>
    </source>
</reference>
<gene>
    <name evidence="2" type="ORF">AB432_018420</name>
</gene>
<feature type="transmembrane region" description="Helical" evidence="1">
    <location>
        <begin position="20"/>
        <end position="43"/>
    </location>
</feature>
<feature type="transmembrane region" description="Helical" evidence="1">
    <location>
        <begin position="50"/>
        <end position="74"/>
    </location>
</feature>
<evidence type="ECO:0000313" key="3">
    <source>
        <dbReference type="Proteomes" id="UP000036061"/>
    </source>
</evidence>
<accession>A0A2Z4MKG7</accession>
<name>A0A2Z4MKG7_BREBE</name>
<protein>
    <submittedName>
        <fullName evidence="2">Uncharacterized protein</fullName>
    </submittedName>
</protein>
<dbReference type="RefSeq" id="WP_048033517.1">
    <property type="nucleotide sequence ID" value="NZ_CP030117.1"/>
</dbReference>
<keyword evidence="1" id="KW-1133">Transmembrane helix</keyword>
<keyword evidence="1" id="KW-0472">Membrane</keyword>
<dbReference type="AlphaFoldDB" id="A0A2Z4MKG7"/>
<keyword evidence="1" id="KW-0812">Transmembrane</keyword>